<comment type="caution">
    <text evidence="1">The sequence shown here is derived from an EMBL/GenBank/DDBJ whole genome shotgun (WGS) entry which is preliminary data.</text>
</comment>
<keyword evidence="2" id="KW-1185">Reference proteome</keyword>
<reference evidence="1" key="1">
    <citation type="submission" date="2021-03" db="EMBL/GenBank/DDBJ databases">
        <authorList>
            <person name="Li Z."/>
            <person name="Yang C."/>
        </authorList>
    </citation>
    <scope>NUCLEOTIDE SEQUENCE</scope>
    <source>
        <strain evidence="1">Dzin_1.0</strain>
        <tissue evidence="1">Leaf</tissue>
    </source>
</reference>
<dbReference type="Proteomes" id="UP001085076">
    <property type="component" value="Miscellaneous, Linkage group lg07"/>
</dbReference>
<accession>A0A9D5C726</accession>
<reference evidence="1" key="2">
    <citation type="journal article" date="2022" name="Hortic Res">
        <title>The genome of Dioscorea zingiberensis sheds light on the biosynthesis, origin and evolution of the medicinally important diosgenin saponins.</title>
        <authorList>
            <person name="Li Y."/>
            <person name="Tan C."/>
            <person name="Li Z."/>
            <person name="Guo J."/>
            <person name="Li S."/>
            <person name="Chen X."/>
            <person name="Wang C."/>
            <person name="Dai X."/>
            <person name="Yang H."/>
            <person name="Song W."/>
            <person name="Hou L."/>
            <person name="Xu J."/>
            <person name="Tong Z."/>
            <person name="Xu A."/>
            <person name="Yuan X."/>
            <person name="Wang W."/>
            <person name="Yang Q."/>
            <person name="Chen L."/>
            <person name="Sun Z."/>
            <person name="Wang K."/>
            <person name="Pan B."/>
            <person name="Chen J."/>
            <person name="Bao Y."/>
            <person name="Liu F."/>
            <person name="Qi X."/>
            <person name="Gang D.R."/>
            <person name="Wen J."/>
            <person name="Li J."/>
        </authorList>
    </citation>
    <scope>NUCLEOTIDE SEQUENCE</scope>
    <source>
        <strain evidence="1">Dzin_1.0</strain>
    </source>
</reference>
<evidence type="ECO:0000313" key="2">
    <source>
        <dbReference type="Proteomes" id="UP001085076"/>
    </source>
</evidence>
<name>A0A9D5C726_9LILI</name>
<sequence length="77" mass="9000">MFLAELIKLSSPSPFVLSPQITTMFQVPKPFPLSFHSLRIKSKVKSKKKGILSLISRRWRNGEHRHRRNTEAAAERW</sequence>
<protein>
    <submittedName>
        <fullName evidence="1">Uncharacterized protein</fullName>
    </submittedName>
</protein>
<evidence type="ECO:0000313" key="1">
    <source>
        <dbReference type="EMBL" id="KAJ0967841.1"/>
    </source>
</evidence>
<organism evidence="1 2">
    <name type="scientific">Dioscorea zingiberensis</name>
    <dbReference type="NCBI Taxonomy" id="325984"/>
    <lineage>
        <taxon>Eukaryota</taxon>
        <taxon>Viridiplantae</taxon>
        <taxon>Streptophyta</taxon>
        <taxon>Embryophyta</taxon>
        <taxon>Tracheophyta</taxon>
        <taxon>Spermatophyta</taxon>
        <taxon>Magnoliopsida</taxon>
        <taxon>Liliopsida</taxon>
        <taxon>Dioscoreales</taxon>
        <taxon>Dioscoreaceae</taxon>
        <taxon>Dioscorea</taxon>
    </lineage>
</organism>
<dbReference type="AlphaFoldDB" id="A0A9D5C726"/>
<dbReference type="EMBL" id="JAGGNH010000007">
    <property type="protein sequence ID" value="KAJ0967841.1"/>
    <property type="molecule type" value="Genomic_DNA"/>
</dbReference>
<gene>
    <name evidence="1" type="ORF">J5N97_024758</name>
</gene>
<proteinExistence type="predicted"/>